<dbReference type="GO" id="GO:0004674">
    <property type="term" value="F:protein serine/threonine kinase activity"/>
    <property type="evidence" value="ECO:0007669"/>
    <property type="project" value="UniProtKB-EC"/>
</dbReference>
<dbReference type="PROSITE" id="PS00107">
    <property type="entry name" value="PROTEIN_KINASE_ATP"/>
    <property type="match status" value="1"/>
</dbReference>
<dbReference type="OrthoDB" id="10250725at2759"/>
<dbReference type="SUPFAM" id="SSF56112">
    <property type="entry name" value="Protein kinase-like (PK-like)"/>
    <property type="match status" value="1"/>
</dbReference>
<name>K1VZL4_TRIAC</name>
<evidence type="ECO:0000256" key="4">
    <source>
        <dbReference type="ARBA" id="ARBA00022741"/>
    </source>
</evidence>
<dbReference type="Pfam" id="PF00069">
    <property type="entry name" value="Pkinase"/>
    <property type="match status" value="1"/>
</dbReference>
<evidence type="ECO:0000256" key="1">
    <source>
        <dbReference type="ARBA" id="ARBA00010886"/>
    </source>
</evidence>
<feature type="binding site" evidence="7">
    <location>
        <position position="35"/>
    </location>
    <ligand>
        <name>ATP</name>
        <dbReference type="ChEBI" id="CHEBI:30616"/>
    </ligand>
</feature>
<keyword evidence="5 9" id="KW-0418">Kinase</keyword>
<dbReference type="InterPro" id="IPR017441">
    <property type="entry name" value="Protein_kinase_ATP_BS"/>
</dbReference>
<dbReference type="InterPro" id="IPR050660">
    <property type="entry name" value="NEK_Ser/Thr_kinase"/>
</dbReference>
<dbReference type="OMA" id="IEILQCM"/>
<dbReference type="eggNOG" id="KOG1826">
    <property type="taxonomic scope" value="Eukaryota"/>
</dbReference>
<dbReference type="STRING" id="1220162.K1VZL4"/>
<keyword evidence="4 7" id="KW-0547">Nucleotide-binding</keyword>
<dbReference type="InterPro" id="IPR011009">
    <property type="entry name" value="Kinase-like_dom_sf"/>
</dbReference>
<dbReference type="Proteomes" id="UP000006757">
    <property type="component" value="Unassembled WGS sequence"/>
</dbReference>
<keyword evidence="3" id="KW-0808">Transferase</keyword>
<gene>
    <name evidence="9" type="ORF">A1Q2_00706</name>
</gene>
<sequence length="257" mass="28168">MIQIPGYQVKDELGVGGFGRVYRARRASDHKCAIKVQSEVTTTLGTILFRNEIKALRQLSHPNVVEFLDVIKCNDEVHLVMEFCDGGDLRTLMEDHLERGLYIHELDVKSIFVQLLLALHHCHQILLTTTGSVKLADFGLCKILHPGKTKAHSLVGTPGYVAPEVSAGAPYDAKADLFSLGCVLYEMCALDLPTLDNKAPCSTDSFIPKSFSSEMEQTVTRLLSQQTSVNHSPVGGPDNCQLAAGDLLFDRVGLHPI</sequence>
<evidence type="ECO:0000256" key="3">
    <source>
        <dbReference type="ARBA" id="ARBA00022679"/>
    </source>
</evidence>
<comment type="caution">
    <text evidence="9">The sequence shown here is derived from an EMBL/GenBank/DDBJ whole genome shotgun (WGS) entry which is preliminary data.</text>
</comment>
<evidence type="ECO:0000256" key="5">
    <source>
        <dbReference type="ARBA" id="ARBA00022777"/>
    </source>
</evidence>
<keyword evidence="6 7" id="KW-0067">ATP-binding</keyword>
<dbReference type="PANTHER" id="PTHR43671">
    <property type="entry name" value="SERINE/THREONINE-PROTEIN KINASE NEK"/>
    <property type="match status" value="1"/>
</dbReference>
<evidence type="ECO:0000313" key="9">
    <source>
        <dbReference type="EMBL" id="EKD05007.1"/>
    </source>
</evidence>
<protein>
    <recommendedName>
        <fullName evidence="2">non-specific serine/threonine protein kinase</fullName>
        <ecNumber evidence="2">2.7.11.1</ecNumber>
    </recommendedName>
</protein>
<dbReference type="PANTHER" id="PTHR43671:SF13">
    <property type="entry name" value="SERINE_THREONINE-PROTEIN KINASE NEK2"/>
    <property type="match status" value="1"/>
</dbReference>
<reference evidence="9 10" key="1">
    <citation type="journal article" date="2012" name="Eukaryot. Cell">
        <title>Genome sequence of the Trichosporon asahii environmental strain CBS 8904.</title>
        <authorList>
            <person name="Yang R.Y."/>
            <person name="Li H.T."/>
            <person name="Zhu H."/>
            <person name="Zhou G.P."/>
            <person name="Wang M."/>
            <person name="Wang L."/>
        </authorList>
    </citation>
    <scope>NUCLEOTIDE SEQUENCE [LARGE SCALE GENOMIC DNA]</scope>
    <source>
        <strain evidence="9 10">CBS 8904</strain>
    </source>
</reference>
<evidence type="ECO:0000313" key="10">
    <source>
        <dbReference type="Proteomes" id="UP000006757"/>
    </source>
</evidence>
<dbReference type="Gene3D" id="1.10.510.10">
    <property type="entry name" value="Transferase(Phosphotransferase) domain 1"/>
    <property type="match status" value="1"/>
</dbReference>
<feature type="domain" description="Protein kinase" evidence="8">
    <location>
        <begin position="7"/>
        <end position="257"/>
    </location>
</feature>
<evidence type="ECO:0000256" key="6">
    <source>
        <dbReference type="ARBA" id="ARBA00022840"/>
    </source>
</evidence>
<dbReference type="InterPro" id="IPR000719">
    <property type="entry name" value="Prot_kinase_dom"/>
</dbReference>
<dbReference type="InParanoid" id="K1VZL4"/>
<comment type="similarity">
    <text evidence="1">Belongs to the protein kinase superfamily. NEK Ser/Thr protein kinase family. NIMA subfamily.</text>
</comment>
<evidence type="ECO:0000256" key="2">
    <source>
        <dbReference type="ARBA" id="ARBA00012513"/>
    </source>
</evidence>
<dbReference type="EMBL" id="AMBO01000167">
    <property type="protein sequence ID" value="EKD05007.1"/>
    <property type="molecule type" value="Genomic_DNA"/>
</dbReference>
<evidence type="ECO:0000256" key="7">
    <source>
        <dbReference type="PROSITE-ProRule" id="PRU10141"/>
    </source>
</evidence>
<keyword evidence="10" id="KW-1185">Reference proteome</keyword>
<dbReference type="EC" id="2.7.11.1" evidence="2"/>
<organism evidence="9 10">
    <name type="scientific">Trichosporon asahii var. asahii (strain CBS 8904)</name>
    <name type="common">Yeast</name>
    <dbReference type="NCBI Taxonomy" id="1220162"/>
    <lineage>
        <taxon>Eukaryota</taxon>
        <taxon>Fungi</taxon>
        <taxon>Dikarya</taxon>
        <taxon>Basidiomycota</taxon>
        <taxon>Agaricomycotina</taxon>
        <taxon>Tremellomycetes</taxon>
        <taxon>Trichosporonales</taxon>
        <taxon>Trichosporonaceae</taxon>
        <taxon>Trichosporon</taxon>
    </lineage>
</organism>
<evidence type="ECO:0000259" key="8">
    <source>
        <dbReference type="PROSITE" id="PS50011"/>
    </source>
</evidence>
<accession>K1VZL4</accession>
<dbReference type="PROSITE" id="PS50011">
    <property type="entry name" value="PROTEIN_KINASE_DOM"/>
    <property type="match status" value="1"/>
</dbReference>
<dbReference type="AlphaFoldDB" id="K1VZL4"/>
<dbReference type="GO" id="GO:0005524">
    <property type="term" value="F:ATP binding"/>
    <property type="evidence" value="ECO:0007669"/>
    <property type="project" value="UniProtKB-UniRule"/>
</dbReference>
<proteinExistence type="inferred from homology"/>
<dbReference type="HOGENOM" id="CLU_000288_63_23_1"/>